<dbReference type="AlphaFoldDB" id="A0AAN8EKF5"/>
<sequence>MPTTVGDKAEQSGKETIWDKNKDEFKKKSVSKYYDPCQDAANKSIRCMNRNNGDREMCQDFFQAYRDCKKEWQQQMREARWK</sequence>
<comment type="subcellular location">
    <subcellularLocation>
        <location evidence="2">Mitochondrion intermembrane space</location>
    </subcellularLocation>
</comment>
<keyword evidence="6" id="KW-1185">Reference proteome</keyword>
<dbReference type="SUPFAM" id="SSF47072">
    <property type="entry name" value="Cysteine alpha-hairpin motif"/>
    <property type="match status" value="1"/>
</dbReference>
<keyword evidence="4" id="KW-1015">Disulfide bond</keyword>
<evidence type="ECO:0000256" key="3">
    <source>
        <dbReference type="ARBA" id="ARBA00023128"/>
    </source>
</evidence>
<reference evidence="5 6" key="1">
    <citation type="submission" date="2022-12" db="EMBL/GenBank/DDBJ databases">
        <title>Genomic features and morphological characterization of a novel Knufia sp. strain isolated from spacecraft assembly facility.</title>
        <authorList>
            <person name="Teixeira M."/>
            <person name="Chander A.M."/>
            <person name="Stajich J.E."/>
            <person name="Venkateswaran K."/>
        </authorList>
    </citation>
    <scope>NUCLEOTIDE SEQUENCE [LARGE SCALE GENOMIC DNA]</scope>
    <source>
        <strain evidence="5 6">FJI-L2-BK-P2</strain>
    </source>
</reference>
<comment type="caution">
    <text evidence="5">The sequence shown here is derived from an EMBL/GenBank/DDBJ whole genome shotgun (WGS) entry which is preliminary data.</text>
</comment>
<dbReference type="GO" id="GO:0033108">
    <property type="term" value="P:mitochondrial respiratory chain complex assembly"/>
    <property type="evidence" value="ECO:0007669"/>
    <property type="project" value="TreeGrafter"/>
</dbReference>
<dbReference type="Gene3D" id="1.10.287.1130">
    <property type="entry name" value="CytochromE C oxidase copper chaperone"/>
    <property type="match status" value="1"/>
</dbReference>
<gene>
    <name evidence="5" type="primary">COX23</name>
    <name evidence="5" type="ORF">OHC33_007248</name>
</gene>
<dbReference type="PANTHER" id="PTHR46811">
    <property type="entry name" value="COILED-COIL-HELIX-COILED-COIL-HELIX DOMAIN-CONTAINING PROTEIN 7"/>
    <property type="match status" value="1"/>
</dbReference>
<organism evidence="5 6">
    <name type="scientific">Knufia fluminis</name>
    <dbReference type="NCBI Taxonomy" id="191047"/>
    <lineage>
        <taxon>Eukaryota</taxon>
        <taxon>Fungi</taxon>
        <taxon>Dikarya</taxon>
        <taxon>Ascomycota</taxon>
        <taxon>Pezizomycotina</taxon>
        <taxon>Eurotiomycetes</taxon>
        <taxon>Chaetothyriomycetidae</taxon>
        <taxon>Chaetothyriales</taxon>
        <taxon>Trichomeriaceae</taxon>
        <taxon>Knufia</taxon>
    </lineage>
</organism>
<dbReference type="InterPro" id="IPR009069">
    <property type="entry name" value="Cys_alpha_HP_mot_SF"/>
</dbReference>
<accession>A0AAN8EKF5</accession>
<evidence type="ECO:0000313" key="5">
    <source>
        <dbReference type="EMBL" id="KAK5951570.1"/>
    </source>
</evidence>
<name>A0AAN8EKF5_9EURO</name>
<dbReference type="EMBL" id="JAKLMC020000019">
    <property type="protein sequence ID" value="KAK5951570.1"/>
    <property type="molecule type" value="Genomic_DNA"/>
</dbReference>
<evidence type="ECO:0000313" key="6">
    <source>
        <dbReference type="Proteomes" id="UP001316803"/>
    </source>
</evidence>
<proteinExistence type="predicted"/>
<dbReference type="PROSITE" id="PS51808">
    <property type="entry name" value="CHCH"/>
    <property type="match status" value="1"/>
</dbReference>
<evidence type="ECO:0000256" key="1">
    <source>
        <dbReference type="ARBA" id="ARBA00003875"/>
    </source>
</evidence>
<evidence type="ECO:0000256" key="4">
    <source>
        <dbReference type="ARBA" id="ARBA00023157"/>
    </source>
</evidence>
<protein>
    <submittedName>
        <fullName evidence="5">Mitochondrial copper homeostasis protein</fullName>
    </submittedName>
</protein>
<dbReference type="Proteomes" id="UP001316803">
    <property type="component" value="Unassembled WGS sequence"/>
</dbReference>
<dbReference type="PANTHER" id="PTHR46811:SF1">
    <property type="entry name" value="COILED-COIL-HELIX-COILED-COIL-HELIX DOMAIN-CONTAINING PROTEIN 7"/>
    <property type="match status" value="1"/>
</dbReference>
<keyword evidence="3" id="KW-0496">Mitochondrion</keyword>
<dbReference type="GO" id="GO:0005758">
    <property type="term" value="C:mitochondrial intermembrane space"/>
    <property type="evidence" value="ECO:0007669"/>
    <property type="project" value="UniProtKB-SubCell"/>
</dbReference>
<evidence type="ECO:0000256" key="2">
    <source>
        <dbReference type="ARBA" id="ARBA00004569"/>
    </source>
</evidence>
<dbReference type="InterPro" id="IPR051040">
    <property type="entry name" value="COX23"/>
</dbReference>
<comment type="function">
    <text evidence="1">Required for the assembly of cytochrome c oxidase.</text>
</comment>